<keyword evidence="1" id="KW-0812">Transmembrane</keyword>
<feature type="transmembrane region" description="Helical" evidence="1">
    <location>
        <begin position="12"/>
        <end position="30"/>
    </location>
</feature>
<name>A0AAV6MW77_9ROSI</name>
<comment type="caution">
    <text evidence="2">The sequence shown here is derived from an EMBL/GenBank/DDBJ whole genome shotgun (WGS) entry which is preliminary data.</text>
</comment>
<sequence length="76" mass="8667">MAREKSPGLKILWVWTLGTAAILVTSVARMRMRDMESIIKSDQQQQSMHQQRQTSSTDSFFVGEVNCFRLAATFDV</sequence>
<keyword evidence="3" id="KW-1185">Reference proteome</keyword>
<gene>
    <name evidence="2" type="ORF">SDJN03_16839</name>
</gene>
<keyword evidence="1" id="KW-0472">Membrane</keyword>
<dbReference type="AlphaFoldDB" id="A0AAV6MW77"/>
<dbReference type="Proteomes" id="UP000685013">
    <property type="component" value="Chromosome 11"/>
</dbReference>
<protein>
    <submittedName>
        <fullName evidence="2">Uncharacterized protein</fullName>
    </submittedName>
</protein>
<keyword evidence="1" id="KW-1133">Transmembrane helix</keyword>
<accession>A0AAV6MW77</accession>
<feature type="non-terminal residue" evidence="2">
    <location>
        <position position="1"/>
    </location>
</feature>
<evidence type="ECO:0000313" key="2">
    <source>
        <dbReference type="EMBL" id="KAG6588274.1"/>
    </source>
</evidence>
<evidence type="ECO:0000313" key="3">
    <source>
        <dbReference type="Proteomes" id="UP000685013"/>
    </source>
</evidence>
<dbReference type="EMBL" id="JAGKQH010000011">
    <property type="protein sequence ID" value="KAG6588274.1"/>
    <property type="molecule type" value="Genomic_DNA"/>
</dbReference>
<proteinExistence type="predicted"/>
<reference evidence="2 3" key="1">
    <citation type="journal article" date="2021" name="Hortic Res">
        <title>The domestication of Cucurbita argyrosperma as revealed by the genome of its wild relative.</title>
        <authorList>
            <person name="Barrera-Redondo J."/>
            <person name="Sanchez-de la Vega G."/>
            <person name="Aguirre-Liguori J.A."/>
            <person name="Castellanos-Morales G."/>
            <person name="Gutierrez-Guerrero Y.T."/>
            <person name="Aguirre-Dugua X."/>
            <person name="Aguirre-Planter E."/>
            <person name="Tenaillon M.I."/>
            <person name="Lira-Saade R."/>
            <person name="Eguiarte L.E."/>
        </authorList>
    </citation>
    <scope>NUCLEOTIDE SEQUENCE [LARGE SCALE GENOMIC DNA]</scope>
    <source>
        <strain evidence="2">JBR-2021</strain>
    </source>
</reference>
<evidence type="ECO:0000256" key="1">
    <source>
        <dbReference type="SAM" id="Phobius"/>
    </source>
</evidence>
<organism evidence="2 3">
    <name type="scientific">Cucurbita argyrosperma subsp. sororia</name>
    <dbReference type="NCBI Taxonomy" id="37648"/>
    <lineage>
        <taxon>Eukaryota</taxon>
        <taxon>Viridiplantae</taxon>
        <taxon>Streptophyta</taxon>
        <taxon>Embryophyta</taxon>
        <taxon>Tracheophyta</taxon>
        <taxon>Spermatophyta</taxon>
        <taxon>Magnoliopsida</taxon>
        <taxon>eudicotyledons</taxon>
        <taxon>Gunneridae</taxon>
        <taxon>Pentapetalae</taxon>
        <taxon>rosids</taxon>
        <taxon>fabids</taxon>
        <taxon>Cucurbitales</taxon>
        <taxon>Cucurbitaceae</taxon>
        <taxon>Cucurbiteae</taxon>
        <taxon>Cucurbita</taxon>
    </lineage>
</organism>